<evidence type="ECO:0000256" key="1">
    <source>
        <dbReference type="SAM" id="MobiDB-lite"/>
    </source>
</evidence>
<gene>
    <name evidence="2" type="ORF">AN216_05185</name>
</gene>
<keyword evidence="3" id="KW-1185">Reference proteome</keyword>
<evidence type="ECO:0000313" key="3">
    <source>
        <dbReference type="Proteomes" id="UP000176101"/>
    </source>
</evidence>
<reference evidence="2 3" key="1">
    <citation type="journal article" date="2016" name="Front. Microbiol.">
        <title>Comparative Genomics Analysis of Streptomyces Species Reveals Their Adaptation to the Marine Environment and Their Diversity at the Genomic Level.</title>
        <authorList>
            <person name="Tian X."/>
            <person name="Zhang Z."/>
            <person name="Yang T."/>
            <person name="Chen M."/>
            <person name="Li J."/>
            <person name="Chen F."/>
            <person name="Yang J."/>
            <person name="Li W."/>
            <person name="Zhang B."/>
            <person name="Zhang Z."/>
            <person name="Wu J."/>
            <person name="Zhang C."/>
            <person name="Long L."/>
            <person name="Xiao J."/>
        </authorList>
    </citation>
    <scope>NUCLEOTIDE SEQUENCE [LARGE SCALE GENOMIC DNA]</scope>
    <source>
        <strain evidence="2 3">SCSIO 02100</strain>
    </source>
</reference>
<proteinExistence type="predicted"/>
<feature type="region of interest" description="Disordered" evidence="1">
    <location>
        <begin position="1"/>
        <end position="68"/>
    </location>
</feature>
<comment type="caution">
    <text evidence="2">The sequence shown here is derived from an EMBL/GenBank/DDBJ whole genome shotgun (WGS) entry which is preliminary data.</text>
</comment>
<dbReference type="Proteomes" id="UP000176101">
    <property type="component" value="Unassembled WGS sequence"/>
</dbReference>
<dbReference type="AlphaFoldDB" id="A0A1E7KLX1"/>
<organism evidence="2 3">
    <name type="scientific">Streptomyces oceani</name>
    <dbReference type="NCBI Taxonomy" id="1075402"/>
    <lineage>
        <taxon>Bacteria</taxon>
        <taxon>Bacillati</taxon>
        <taxon>Actinomycetota</taxon>
        <taxon>Actinomycetes</taxon>
        <taxon>Kitasatosporales</taxon>
        <taxon>Streptomycetaceae</taxon>
        <taxon>Streptomyces</taxon>
    </lineage>
</organism>
<accession>A0A1E7KLX1</accession>
<evidence type="ECO:0000313" key="2">
    <source>
        <dbReference type="EMBL" id="OEV04888.1"/>
    </source>
</evidence>
<protein>
    <submittedName>
        <fullName evidence="2">Uncharacterized protein</fullName>
    </submittedName>
</protein>
<dbReference type="EMBL" id="LJGU01000109">
    <property type="protein sequence ID" value="OEV04888.1"/>
    <property type="molecule type" value="Genomic_DNA"/>
</dbReference>
<feature type="compositionally biased region" description="Low complexity" evidence="1">
    <location>
        <begin position="47"/>
        <end position="61"/>
    </location>
</feature>
<sequence length="68" mass="6773">MYGWLSEEAAAAAGETSPGDAGDAEDTALERGRGQAAERPVEDTEPAEAAAAEETVPTEGGARPEGAA</sequence>
<name>A0A1E7KLX1_9ACTN</name>